<organism evidence="1 2">
    <name type="scientific">Sphaerodactylus townsendi</name>
    <dbReference type="NCBI Taxonomy" id="933632"/>
    <lineage>
        <taxon>Eukaryota</taxon>
        <taxon>Metazoa</taxon>
        <taxon>Chordata</taxon>
        <taxon>Craniata</taxon>
        <taxon>Vertebrata</taxon>
        <taxon>Euteleostomi</taxon>
        <taxon>Lepidosauria</taxon>
        <taxon>Squamata</taxon>
        <taxon>Bifurcata</taxon>
        <taxon>Gekkota</taxon>
        <taxon>Sphaerodactylidae</taxon>
        <taxon>Sphaerodactylus</taxon>
    </lineage>
</organism>
<comment type="caution">
    <text evidence="1">The sequence shown here is derived from an EMBL/GenBank/DDBJ whole genome shotgun (WGS) entry which is preliminary data.</text>
</comment>
<accession>A0ACB8G5T6</accession>
<dbReference type="Proteomes" id="UP000827872">
    <property type="component" value="Linkage Group LG02"/>
</dbReference>
<reference evidence="1" key="1">
    <citation type="submission" date="2021-08" db="EMBL/GenBank/DDBJ databases">
        <title>The first chromosome-level gecko genome reveals the dynamic sex chromosomes of Neotropical dwarf geckos (Sphaerodactylidae: Sphaerodactylus).</title>
        <authorList>
            <person name="Pinto B.J."/>
            <person name="Keating S.E."/>
            <person name="Gamble T."/>
        </authorList>
    </citation>
    <scope>NUCLEOTIDE SEQUENCE</scope>
    <source>
        <strain evidence="1">TG3544</strain>
    </source>
</reference>
<sequence>MLLSQALSETSVGPEDGGNPKTLKAQRKQIQKTATSAPLMAFRSSAGLWQEEDASLMHYSAAAYLAERAVLKAPETLQQAPEIRRYRHHQAIITTRTNYRTRKGDEHY</sequence>
<protein>
    <submittedName>
        <fullName evidence="1">Uncharacterized protein</fullName>
    </submittedName>
</protein>
<keyword evidence="2" id="KW-1185">Reference proteome</keyword>
<gene>
    <name evidence="1" type="ORF">K3G42_029517</name>
</gene>
<proteinExistence type="predicted"/>
<dbReference type="EMBL" id="CM037615">
    <property type="protein sequence ID" value="KAH8014502.1"/>
    <property type="molecule type" value="Genomic_DNA"/>
</dbReference>
<evidence type="ECO:0000313" key="1">
    <source>
        <dbReference type="EMBL" id="KAH8014502.1"/>
    </source>
</evidence>
<evidence type="ECO:0000313" key="2">
    <source>
        <dbReference type="Proteomes" id="UP000827872"/>
    </source>
</evidence>
<name>A0ACB8G5T6_9SAUR</name>